<name>A0A9W8I261_9FUNG</name>
<dbReference type="Gene3D" id="2.130.10.10">
    <property type="entry name" value="YVTN repeat-like/Quinoprotein amine dehydrogenase"/>
    <property type="match status" value="2"/>
</dbReference>
<keyword evidence="2" id="KW-1185">Reference proteome</keyword>
<dbReference type="OrthoDB" id="239865at2759"/>
<proteinExistence type="predicted"/>
<dbReference type="Proteomes" id="UP001139887">
    <property type="component" value="Unassembled WGS sequence"/>
</dbReference>
<gene>
    <name evidence="1" type="ORF">IWW36_005145</name>
</gene>
<accession>A0A9W8I261</accession>
<dbReference type="SMART" id="SM00320">
    <property type="entry name" value="WD40"/>
    <property type="match status" value="3"/>
</dbReference>
<evidence type="ECO:0008006" key="3">
    <source>
        <dbReference type="Google" id="ProtNLM"/>
    </source>
</evidence>
<reference evidence="1" key="1">
    <citation type="submission" date="2022-07" db="EMBL/GenBank/DDBJ databases">
        <title>Phylogenomic reconstructions and comparative analyses of Kickxellomycotina fungi.</title>
        <authorList>
            <person name="Reynolds N.K."/>
            <person name="Stajich J.E."/>
            <person name="Barry K."/>
            <person name="Grigoriev I.V."/>
            <person name="Crous P."/>
            <person name="Smith M.E."/>
        </authorList>
    </citation>
    <scope>NUCLEOTIDE SEQUENCE</scope>
    <source>
        <strain evidence="1">NRRL 1566</strain>
    </source>
</reference>
<dbReference type="InterPro" id="IPR036322">
    <property type="entry name" value="WD40_repeat_dom_sf"/>
</dbReference>
<dbReference type="EMBL" id="JANBUW010001048">
    <property type="protein sequence ID" value="KAJ2844547.1"/>
    <property type="molecule type" value="Genomic_DNA"/>
</dbReference>
<evidence type="ECO:0000313" key="2">
    <source>
        <dbReference type="Proteomes" id="UP001139887"/>
    </source>
</evidence>
<organism evidence="1 2">
    <name type="scientific">Coemansia brasiliensis</name>
    <dbReference type="NCBI Taxonomy" id="2650707"/>
    <lineage>
        <taxon>Eukaryota</taxon>
        <taxon>Fungi</taxon>
        <taxon>Fungi incertae sedis</taxon>
        <taxon>Zoopagomycota</taxon>
        <taxon>Kickxellomycotina</taxon>
        <taxon>Kickxellomycetes</taxon>
        <taxon>Kickxellales</taxon>
        <taxon>Kickxellaceae</taxon>
        <taxon>Coemansia</taxon>
    </lineage>
</organism>
<dbReference type="InterPro" id="IPR001680">
    <property type="entry name" value="WD40_rpt"/>
</dbReference>
<dbReference type="Pfam" id="PF00400">
    <property type="entry name" value="WD40"/>
    <property type="match status" value="1"/>
</dbReference>
<dbReference type="PANTHER" id="PTHR13211">
    <property type="entry name" value="TELOMERASE CAJAL BODY PROTEIN 1"/>
    <property type="match status" value="1"/>
</dbReference>
<evidence type="ECO:0000313" key="1">
    <source>
        <dbReference type="EMBL" id="KAJ2844547.1"/>
    </source>
</evidence>
<dbReference type="SUPFAM" id="SSF50978">
    <property type="entry name" value="WD40 repeat-like"/>
    <property type="match status" value="1"/>
</dbReference>
<dbReference type="InterPro" id="IPR051150">
    <property type="entry name" value="SWT21/TCAB1_mRNA_Telomere"/>
</dbReference>
<sequence>MSNSDYSSYIYEYSISLNLIECLSNANCSTIYRSVDWSPDGTMLAASTDDNMLRLYNAYDTVNQYSTSSATNRELRVSTNIAHGGTLLSYAWYPFMDQNDPATCCLIESIRDHPLHLRDTSTGRVRASYTAYDSKDVLMSASSTAFSQDGTSIYGGYFNHIARFDVQRPGLPVDLQLTSPSRRSRDGIKGIVSCMASGSLGLACGTFNGHIGLYTASSGMQSWRAPAEYCGSGLTSLVWAPNSVHLWAGSRQSQHLVAWDIRDLRGPWAVVPRACRTQQRMFFGFDATGRHLVAGEMDGTVAFHDVGDIESRPVRVQAHSDLVAGISTHPYYPLLATASGQRHIGDESQAALESDNSLRVWAVSANFFANAGK</sequence>
<comment type="caution">
    <text evidence="1">The sequence shown here is derived from an EMBL/GenBank/DDBJ whole genome shotgun (WGS) entry which is preliminary data.</text>
</comment>
<dbReference type="PANTHER" id="PTHR13211:SF0">
    <property type="entry name" value="TELOMERASE CAJAL BODY PROTEIN 1"/>
    <property type="match status" value="1"/>
</dbReference>
<protein>
    <recommendedName>
        <fullName evidence="3">WD40 repeat-like protein</fullName>
    </recommendedName>
</protein>
<dbReference type="AlphaFoldDB" id="A0A9W8I261"/>
<dbReference type="InterPro" id="IPR015943">
    <property type="entry name" value="WD40/YVTN_repeat-like_dom_sf"/>
</dbReference>